<dbReference type="Gene3D" id="2.60.40.4070">
    <property type="match status" value="1"/>
</dbReference>
<dbReference type="InterPro" id="IPR026444">
    <property type="entry name" value="Secre_tail"/>
</dbReference>
<dbReference type="NCBIfam" id="TIGR04183">
    <property type="entry name" value="Por_Secre_tail"/>
    <property type="match status" value="1"/>
</dbReference>
<organism evidence="5 6">
    <name type="scientific">Caldithrix abyssi DSM 13497</name>
    <dbReference type="NCBI Taxonomy" id="880073"/>
    <lineage>
        <taxon>Bacteria</taxon>
        <taxon>Pseudomonadati</taxon>
        <taxon>Calditrichota</taxon>
        <taxon>Calditrichia</taxon>
        <taxon>Calditrichales</taxon>
        <taxon>Calditrichaceae</taxon>
        <taxon>Caldithrix</taxon>
    </lineage>
</organism>
<dbReference type="Pfam" id="PF18914">
    <property type="entry name" value="DUF5666"/>
    <property type="match status" value="7"/>
</dbReference>
<feature type="domain" description="DUF5666" evidence="3">
    <location>
        <begin position="160"/>
        <end position="223"/>
    </location>
</feature>
<dbReference type="AlphaFoldDB" id="H1XPN9"/>
<feature type="domain" description="DUF5666" evidence="3">
    <location>
        <begin position="469"/>
        <end position="531"/>
    </location>
</feature>
<keyword evidence="6" id="KW-1185">Reference proteome</keyword>
<dbReference type="InParanoid" id="H1XPN9"/>
<name>H1XPN9_CALAY</name>
<evidence type="ECO:0000313" key="5">
    <source>
        <dbReference type="EMBL" id="EHO39960.1"/>
    </source>
</evidence>
<feature type="domain" description="DUF5666" evidence="3">
    <location>
        <begin position="317"/>
        <end position="380"/>
    </location>
</feature>
<dbReference type="InterPro" id="IPR043724">
    <property type="entry name" value="DUF5666"/>
</dbReference>
<dbReference type="EMBL" id="CP018099">
    <property type="protein sequence ID" value="APF19864.1"/>
    <property type="molecule type" value="Genomic_DNA"/>
</dbReference>
<sequence length="791" mass="88851" precursor="true">MIQTSNYRGWLRGLFLLLGILLSFSLTAQAQDYYVIASQPDADSSEYFYEEGATLYMTVYSQNLDFNNMKKMKWEIEKDMDYGHEDGMEDDSGMDFEGVFTNNMDGSFSASFDLSQLPMAGLWKWKAELEDEHGNEVKFKAAFSYINPSDDSVHQYLELKGIISEINGDTLFIGDYAFVVDSNTVIIGHEDNMLNFSDLMVGDYVEVESRGLYDNVYLAIKIELEDKDDYEDDGHHEMEFKGKIESITDSSIVVNGNQFKITAQTIIRNRHEMTIQIGDLAVGMFVEVKARLMNREMIALKIEIEDYDDHAYKFEIEGMIDSLNTNYLIIGGQKVYFDSTTVVKLSHHDMGSVSDLQVGQYVEVKVILTADGALWAIKIEIEDSDNYSQEIKFKGVIDSVGVNFLIVSDRLVYVDDSTEIYWAHNVSMSFSELQKGLVVKVEGILQNDGSILAQEIKVKELWNNYIEVEGVVESIDADGFTVQGVYFYVDSTTLFFTSHYQILTFNDLKTGDWVEVKALPMADGSLVALKVHVEDGDKTHLSVTGEIQSITMDSIRVNNLNFAIDSSTIVYDLQDAQVDISALKVGQIVEVKALILQDGTFQAVKIEIEYDPDMVSVTSSLGGKTESSIIILNTEYTITSNTVILDSSFNVIDYTSLQPGDEVTVWAVSSSGGNEALQIQTLSTSSVTAIENQSQVIRGFELKQNYPNPFNPTTTIEFSLNQSGFEKVSLTVYNILGKKVKTLYNGVLDRGTYRFEWNGTNEANQPVASGLYFYRLQVKNQASVKQMILIK</sequence>
<feature type="domain" description="DUF5666" evidence="3">
    <location>
        <begin position="241"/>
        <end position="303"/>
    </location>
</feature>
<proteinExistence type="predicted"/>
<evidence type="ECO:0000313" key="4">
    <source>
        <dbReference type="EMBL" id="APF19864.1"/>
    </source>
</evidence>
<dbReference type="InterPro" id="IPR025965">
    <property type="entry name" value="FlgD/Vpr_Ig-like"/>
</dbReference>
<dbReference type="eggNOG" id="COG4733">
    <property type="taxonomic scope" value="Bacteria"/>
</dbReference>
<reference evidence="5 6" key="1">
    <citation type="submission" date="2011-09" db="EMBL/GenBank/DDBJ databases">
        <title>The permanent draft genome of Caldithrix abyssi DSM 13497.</title>
        <authorList>
            <consortium name="US DOE Joint Genome Institute (JGI-PGF)"/>
            <person name="Lucas S."/>
            <person name="Han J."/>
            <person name="Lapidus A."/>
            <person name="Bruce D."/>
            <person name="Goodwin L."/>
            <person name="Pitluck S."/>
            <person name="Peters L."/>
            <person name="Kyrpides N."/>
            <person name="Mavromatis K."/>
            <person name="Ivanova N."/>
            <person name="Mikhailova N."/>
            <person name="Chertkov O."/>
            <person name="Detter J.C."/>
            <person name="Tapia R."/>
            <person name="Han C."/>
            <person name="Land M."/>
            <person name="Hauser L."/>
            <person name="Markowitz V."/>
            <person name="Cheng J.-F."/>
            <person name="Hugenholtz P."/>
            <person name="Woyke T."/>
            <person name="Wu D."/>
            <person name="Spring S."/>
            <person name="Brambilla E."/>
            <person name="Klenk H.-P."/>
            <person name="Eisen J.A."/>
        </authorList>
    </citation>
    <scope>NUCLEOTIDE SEQUENCE [LARGE SCALE GENOMIC DNA]</scope>
    <source>
        <strain evidence="5 6">DSM 13497</strain>
    </source>
</reference>
<feature type="signal peptide" evidence="1">
    <location>
        <begin position="1"/>
        <end position="30"/>
    </location>
</feature>
<feature type="domain" description="DUF5666" evidence="3">
    <location>
        <begin position="544"/>
        <end position="607"/>
    </location>
</feature>
<dbReference type="PaxDb" id="880073-Calab_0314"/>
<dbReference type="RefSeq" id="WP_006926863.1">
    <property type="nucleotide sequence ID" value="NZ_CM001402.1"/>
</dbReference>
<dbReference type="OrthoDB" id="6331147at2"/>
<feature type="domain" description="DUF5666" evidence="3">
    <location>
        <begin position="394"/>
        <end position="457"/>
    </location>
</feature>
<evidence type="ECO:0000313" key="7">
    <source>
        <dbReference type="Proteomes" id="UP000183868"/>
    </source>
</evidence>
<dbReference type="Pfam" id="PF13860">
    <property type="entry name" value="FlgD_ig"/>
    <property type="match status" value="1"/>
</dbReference>
<feature type="domain" description="DUF5666" evidence="3">
    <location>
        <begin position="623"/>
        <end position="677"/>
    </location>
</feature>
<dbReference type="STRING" id="880073.Cabys_3116"/>
<dbReference type="KEGG" id="caby:Cabys_3116"/>
<evidence type="ECO:0000256" key="1">
    <source>
        <dbReference type="SAM" id="SignalP"/>
    </source>
</evidence>
<dbReference type="Proteomes" id="UP000183868">
    <property type="component" value="Chromosome"/>
</dbReference>
<keyword evidence="1" id="KW-0732">Signal</keyword>
<protein>
    <submittedName>
        <fullName evidence="4">Por secretion system C-terminal sorting domain-containing protein</fullName>
    </submittedName>
</protein>
<feature type="chain" id="PRO_5010834567" evidence="1">
    <location>
        <begin position="31"/>
        <end position="791"/>
    </location>
</feature>
<evidence type="ECO:0000313" key="6">
    <source>
        <dbReference type="Proteomes" id="UP000004671"/>
    </source>
</evidence>
<dbReference type="Proteomes" id="UP000004671">
    <property type="component" value="Chromosome"/>
</dbReference>
<accession>H1XPN9</accession>
<dbReference type="EMBL" id="CM001402">
    <property type="protein sequence ID" value="EHO39960.1"/>
    <property type="molecule type" value="Genomic_DNA"/>
</dbReference>
<evidence type="ECO:0000259" key="2">
    <source>
        <dbReference type="Pfam" id="PF13860"/>
    </source>
</evidence>
<feature type="domain" description="FlgD/Vpr Ig-like" evidence="2">
    <location>
        <begin position="718"/>
        <end position="779"/>
    </location>
</feature>
<reference evidence="4 7" key="2">
    <citation type="submission" date="2016-11" db="EMBL/GenBank/DDBJ databases">
        <title>Genomic analysis of Caldithrix abyssi and proposal of a novel bacterial phylum Caldithrichaeota.</title>
        <authorList>
            <person name="Kublanov I."/>
            <person name="Sigalova O."/>
            <person name="Gavrilov S."/>
            <person name="Lebedinsky A."/>
            <person name="Ivanova N."/>
            <person name="Daum C."/>
            <person name="Reddy T."/>
            <person name="Klenk H.P."/>
            <person name="Goker M."/>
            <person name="Reva O."/>
            <person name="Miroshnichenko M."/>
            <person name="Kyprides N."/>
            <person name="Woyke T."/>
            <person name="Gelfand M."/>
        </authorList>
    </citation>
    <scope>NUCLEOTIDE SEQUENCE [LARGE SCALE GENOMIC DNA]</scope>
    <source>
        <strain evidence="4 7">LF13</strain>
    </source>
</reference>
<evidence type="ECO:0000259" key="3">
    <source>
        <dbReference type="Pfam" id="PF18914"/>
    </source>
</evidence>
<dbReference type="HOGENOM" id="CLU_374640_0_0_0"/>
<gene>
    <name evidence="4" type="ORF">Cabys_3116</name>
    <name evidence="5" type="ORF">Calab_0314</name>
</gene>